<name>A0A291DEY7_9MICC</name>
<feature type="region of interest" description="Disordered" evidence="1">
    <location>
        <begin position="194"/>
        <end position="214"/>
    </location>
</feature>
<evidence type="ECO:0000313" key="5">
    <source>
        <dbReference type="Proteomes" id="UP000218628"/>
    </source>
</evidence>
<evidence type="ECO:0000256" key="1">
    <source>
        <dbReference type="SAM" id="MobiDB-lite"/>
    </source>
</evidence>
<feature type="chain" id="PRO_5039363522" evidence="2">
    <location>
        <begin position="24"/>
        <end position="246"/>
    </location>
</feature>
<evidence type="ECO:0000313" key="4">
    <source>
        <dbReference type="EMBL" id="ATF63066.1"/>
    </source>
</evidence>
<feature type="domain" description="DUF6318" evidence="3">
    <location>
        <begin position="71"/>
        <end position="228"/>
    </location>
</feature>
<evidence type="ECO:0000259" key="3">
    <source>
        <dbReference type="Pfam" id="PF19843"/>
    </source>
</evidence>
<feature type="region of interest" description="Disordered" evidence="1">
    <location>
        <begin position="226"/>
        <end position="246"/>
    </location>
</feature>
<dbReference type="Pfam" id="PF19843">
    <property type="entry name" value="DUF6318"/>
    <property type="match status" value="1"/>
</dbReference>
<evidence type="ECO:0000256" key="2">
    <source>
        <dbReference type="SAM" id="SignalP"/>
    </source>
</evidence>
<dbReference type="InterPro" id="IPR006311">
    <property type="entry name" value="TAT_signal"/>
</dbReference>
<protein>
    <submittedName>
        <fullName evidence="4">Transcriptional initiation protein Tat</fullName>
    </submittedName>
</protein>
<sequence length="246" mass="26022">MKNVTRRSALGMVVAAGGATFLAACGAQPQATSGSASASGSVSASASASKSVRSDYSGVAVLEGYTSKPADYQPGTRTEPSKNAPVPVKPAVVNENSVEGLYQSIAFFGAAMEYYMRTGKTEPLRECALDNSELKNFLEPDARSLGAGLQQGKIWMQDPAVTITMLTPQPERDGDTYNWDIRLTMDPGEFIASKERVQEAPSESERKEEVDRTLHGVYENGAWKLTGMRNSSSSSSASATASASAS</sequence>
<reference evidence="5" key="1">
    <citation type="submission" date="2017-09" db="EMBL/GenBank/DDBJ databases">
        <title>FDA dAtabase for Regulatory Grade micrObial Sequences (FDA-ARGOS): Supporting development and validation of Infectious Disease Dx tests.</title>
        <authorList>
            <person name="Minogue T."/>
            <person name="Wolcott M."/>
            <person name="Wasieloski L."/>
            <person name="Aguilar W."/>
            <person name="Moore D."/>
            <person name="Tallon L."/>
            <person name="Sadzewicz L."/>
            <person name="Ott S."/>
            <person name="Zhao X."/>
            <person name="Nagaraj S."/>
            <person name="Vavikolanu K."/>
            <person name="Aluvathingal J."/>
            <person name="Nadendla S."/>
            <person name="Sichtig H."/>
        </authorList>
    </citation>
    <scope>NUCLEOTIDE SEQUENCE [LARGE SCALE GENOMIC DNA]</scope>
    <source>
        <strain evidence="5">FDAARGOS_369</strain>
    </source>
</reference>
<feature type="compositionally biased region" description="Low complexity" evidence="1">
    <location>
        <begin position="231"/>
        <end position="246"/>
    </location>
</feature>
<dbReference type="Proteomes" id="UP000218628">
    <property type="component" value="Chromosome"/>
</dbReference>
<gene>
    <name evidence="4" type="ORF">CO690_04985</name>
</gene>
<feature type="signal peptide" evidence="2">
    <location>
        <begin position="1"/>
        <end position="23"/>
    </location>
</feature>
<keyword evidence="2" id="KW-0732">Signal</keyword>
<dbReference type="AlphaFoldDB" id="A0A291DEY7"/>
<feature type="region of interest" description="Disordered" evidence="1">
    <location>
        <begin position="67"/>
        <end position="88"/>
    </location>
</feature>
<proteinExistence type="predicted"/>
<dbReference type="EMBL" id="CP023510">
    <property type="protein sequence ID" value="ATF63066.1"/>
    <property type="molecule type" value="Genomic_DNA"/>
</dbReference>
<dbReference type="PROSITE" id="PS51257">
    <property type="entry name" value="PROKAR_LIPOPROTEIN"/>
    <property type="match status" value="1"/>
</dbReference>
<organism evidence="4 5">
    <name type="scientific">Rothia mucilaginosa</name>
    <dbReference type="NCBI Taxonomy" id="43675"/>
    <lineage>
        <taxon>Bacteria</taxon>
        <taxon>Bacillati</taxon>
        <taxon>Actinomycetota</taxon>
        <taxon>Actinomycetes</taxon>
        <taxon>Micrococcales</taxon>
        <taxon>Micrococcaceae</taxon>
        <taxon>Rothia</taxon>
    </lineage>
</organism>
<dbReference type="PROSITE" id="PS51318">
    <property type="entry name" value="TAT"/>
    <property type="match status" value="1"/>
</dbReference>
<accession>A0A291DEY7</accession>
<dbReference type="InterPro" id="IPR046281">
    <property type="entry name" value="DUF6318"/>
</dbReference>
<dbReference type="RefSeq" id="WP_070599376.1">
    <property type="nucleotide sequence ID" value="NZ_CP023510.1"/>
</dbReference>